<keyword evidence="2" id="KW-1133">Transmembrane helix</keyword>
<reference evidence="4" key="2">
    <citation type="journal article" date="2018" name="Plant J.">
        <title>The Sorghum bicolor reference genome: improved assembly, gene annotations, a transcriptome atlas, and signatures of genome organization.</title>
        <authorList>
            <person name="McCormick R.F."/>
            <person name="Truong S.K."/>
            <person name="Sreedasyam A."/>
            <person name="Jenkins J."/>
            <person name="Shu S."/>
            <person name="Sims D."/>
            <person name="Kennedy M."/>
            <person name="Amirebrahimi M."/>
            <person name="Weers B.D."/>
            <person name="McKinley B."/>
            <person name="Mattison A."/>
            <person name="Morishige D.T."/>
            <person name="Grimwood J."/>
            <person name="Schmutz J."/>
            <person name="Mullet J.E."/>
        </authorList>
    </citation>
    <scope>NUCLEOTIDE SEQUENCE [LARGE SCALE GENOMIC DNA]</scope>
    <source>
        <strain evidence="4">cv. BTx623</strain>
    </source>
</reference>
<keyword evidence="2" id="KW-0472">Membrane</keyword>
<evidence type="ECO:0000313" key="3">
    <source>
        <dbReference type="EMBL" id="OQU81926.1"/>
    </source>
</evidence>
<feature type="transmembrane region" description="Helical" evidence="2">
    <location>
        <begin position="42"/>
        <end position="63"/>
    </location>
</feature>
<feature type="region of interest" description="Disordered" evidence="1">
    <location>
        <begin position="1"/>
        <end position="34"/>
    </location>
</feature>
<keyword evidence="4" id="KW-1185">Reference proteome</keyword>
<dbReference type="InParanoid" id="A0A1Z5REV5"/>
<dbReference type="Gramene" id="OQU81926">
    <property type="protein sequence ID" value="OQU81926"/>
    <property type="gene ID" value="SORBI_3006G142233"/>
</dbReference>
<dbReference type="EMBL" id="CM000765">
    <property type="protein sequence ID" value="OQU81926.1"/>
    <property type="molecule type" value="Genomic_DNA"/>
</dbReference>
<dbReference type="AlphaFoldDB" id="A0A1Z5REV5"/>
<evidence type="ECO:0000256" key="1">
    <source>
        <dbReference type="SAM" id="MobiDB-lite"/>
    </source>
</evidence>
<dbReference type="PANTHER" id="PTHR33994:SF19">
    <property type="entry name" value="LATE EMBRYOGENESIS ABUNDANT PROTEIN LEA-2 SUBGROUP DOMAIN-CONTAINING PROTEIN"/>
    <property type="match status" value="1"/>
</dbReference>
<dbReference type="Proteomes" id="UP000000768">
    <property type="component" value="Chromosome 6"/>
</dbReference>
<reference evidence="3 4" key="1">
    <citation type="journal article" date="2009" name="Nature">
        <title>The Sorghum bicolor genome and the diversification of grasses.</title>
        <authorList>
            <person name="Paterson A.H."/>
            <person name="Bowers J.E."/>
            <person name="Bruggmann R."/>
            <person name="Dubchak I."/>
            <person name="Grimwood J."/>
            <person name="Gundlach H."/>
            <person name="Haberer G."/>
            <person name="Hellsten U."/>
            <person name="Mitros T."/>
            <person name="Poliakov A."/>
            <person name="Schmutz J."/>
            <person name="Spannagl M."/>
            <person name="Tang H."/>
            <person name="Wang X."/>
            <person name="Wicker T."/>
            <person name="Bharti A.K."/>
            <person name="Chapman J."/>
            <person name="Feltus F.A."/>
            <person name="Gowik U."/>
            <person name="Grigoriev I.V."/>
            <person name="Lyons E."/>
            <person name="Maher C.A."/>
            <person name="Martis M."/>
            <person name="Narechania A."/>
            <person name="Otillar R.P."/>
            <person name="Penning B.W."/>
            <person name="Salamov A.A."/>
            <person name="Wang Y."/>
            <person name="Zhang L."/>
            <person name="Carpita N.C."/>
            <person name="Freeling M."/>
            <person name="Gingle A.R."/>
            <person name="Hash C.T."/>
            <person name="Keller B."/>
            <person name="Klein P."/>
            <person name="Kresovich S."/>
            <person name="McCann M.C."/>
            <person name="Ming R."/>
            <person name="Peterson D.G."/>
            <person name="Mehboob-ur-Rahman"/>
            <person name="Ware D."/>
            <person name="Westhoff P."/>
            <person name="Mayer K.F."/>
            <person name="Messing J."/>
            <person name="Rokhsar D.S."/>
        </authorList>
    </citation>
    <scope>NUCLEOTIDE SEQUENCE [LARGE SCALE GENOMIC DNA]</scope>
    <source>
        <strain evidence="4">cv. BTx623</strain>
    </source>
</reference>
<evidence type="ECO:0008006" key="5">
    <source>
        <dbReference type="Google" id="ProtNLM"/>
    </source>
</evidence>
<dbReference type="eggNOG" id="ENOG502R6S6">
    <property type="taxonomic scope" value="Eukaryota"/>
</dbReference>
<evidence type="ECO:0000256" key="2">
    <source>
        <dbReference type="SAM" id="Phobius"/>
    </source>
</evidence>
<accession>A0A1Z5REV5</accession>
<name>A0A1Z5REV5_SORBI</name>
<dbReference type="PANTHER" id="PTHR33994">
    <property type="entry name" value="OS04G0515000 PROTEIN"/>
    <property type="match status" value="1"/>
</dbReference>
<protein>
    <recommendedName>
        <fullName evidence="5">Late embryogenesis abundant protein LEA-2 subgroup domain-containing protein</fullName>
    </recommendedName>
</protein>
<evidence type="ECO:0000313" key="4">
    <source>
        <dbReference type="Proteomes" id="UP000000768"/>
    </source>
</evidence>
<organism evidence="3 4">
    <name type="scientific">Sorghum bicolor</name>
    <name type="common">Sorghum</name>
    <name type="synonym">Sorghum vulgare</name>
    <dbReference type="NCBI Taxonomy" id="4558"/>
    <lineage>
        <taxon>Eukaryota</taxon>
        <taxon>Viridiplantae</taxon>
        <taxon>Streptophyta</taxon>
        <taxon>Embryophyta</taxon>
        <taxon>Tracheophyta</taxon>
        <taxon>Spermatophyta</taxon>
        <taxon>Magnoliopsida</taxon>
        <taxon>Liliopsida</taxon>
        <taxon>Poales</taxon>
        <taxon>Poaceae</taxon>
        <taxon>PACMAD clade</taxon>
        <taxon>Panicoideae</taxon>
        <taxon>Andropogonodae</taxon>
        <taxon>Andropogoneae</taxon>
        <taxon>Sorghinae</taxon>
        <taxon>Sorghum</taxon>
    </lineage>
</organism>
<proteinExistence type="predicted"/>
<sequence>MAATPSPPHTVVVCPPSRHVSSSQRRRDRNRNPDHRKTCRRVCLISAAMAVLITGCVLLVVFLSREFPTGDPVFSVAVTGVAGLDPPRDLSSASAGDGTLSPAFNLTLHIDNTRNSRYRACVPDLSTAAVSYGDAVLAANGTVPAFCAKEKRESERVAARAWGDAVAVPRFLLEQMAGELAAGEAAVDVKVTMPRYSALGTCGDAVLSCKAKIGDGAGPSPPCRLDYIKTCYDDKSKREEEYLPPVMFTGHASSTTAARCRNYALCSARAVMAAGFSSAAGAPIGHR</sequence>
<gene>
    <name evidence="3" type="ORF">SORBI_3006G142233</name>
</gene>
<keyword evidence="2" id="KW-0812">Transmembrane</keyword>